<protein>
    <recommendedName>
        <fullName evidence="3">Secreted protein</fullName>
    </recommendedName>
</protein>
<accession>A0A089XA12</accession>
<evidence type="ECO:0000313" key="1">
    <source>
        <dbReference type="EMBL" id="AIR97939.1"/>
    </source>
</evidence>
<dbReference type="eggNOG" id="ENOG502ZAMQ">
    <property type="taxonomic scope" value="Bacteria"/>
</dbReference>
<dbReference type="KEGG" id="sgu:SGLAU_09645"/>
<proteinExistence type="predicted"/>
<dbReference type="STRING" id="1907.SGLAU_09645"/>
<dbReference type="EMBL" id="CP009438">
    <property type="protein sequence ID" value="AIR97939.1"/>
    <property type="molecule type" value="Genomic_DNA"/>
</dbReference>
<keyword evidence="2" id="KW-1185">Reference proteome</keyword>
<name>A0A089XA12_STRGA</name>
<evidence type="ECO:0000313" key="2">
    <source>
        <dbReference type="Proteomes" id="UP000029482"/>
    </source>
</evidence>
<organism evidence="1 2">
    <name type="scientific">Streptomyces glaucescens</name>
    <dbReference type="NCBI Taxonomy" id="1907"/>
    <lineage>
        <taxon>Bacteria</taxon>
        <taxon>Bacillati</taxon>
        <taxon>Actinomycetota</taxon>
        <taxon>Actinomycetes</taxon>
        <taxon>Kitasatosporales</taxon>
        <taxon>Streptomycetaceae</taxon>
        <taxon>Streptomyces</taxon>
    </lineage>
</organism>
<reference evidence="2" key="1">
    <citation type="journal article" date="2015" name="J. Biotechnol.">
        <title>Complete genome sequence of the actinobacterium Streptomyces glaucescens GLA.O (DSM 40922) consisting of a linear chromosome and one linear plasmid.</title>
        <authorList>
            <person name="Ortseifen V."/>
            <person name="Winkler A."/>
            <person name="Albersmeier A."/>
            <person name="Wendler S."/>
            <person name="Puhler A."/>
            <person name="Kalinowski J."/>
            <person name="Ruckert C."/>
        </authorList>
    </citation>
    <scope>NUCLEOTIDE SEQUENCE [LARGE SCALE GENOMIC DNA]</scope>
    <source>
        <strain evidence="2">DSM 40922 / GLA O</strain>
    </source>
</reference>
<dbReference type="HOGENOM" id="CLU_531985_0_0_11"/>
<dbReference type="AlphaFoldDB" id="A0A089XA12"/>
<sequence>MRRTLPQAPRRITRIAASGPAYDRFFGMFQTISEGVGVSLTRRLRPLAFVAAAAALFSGLTAPSATAADAPTMTRLTLSGDQFRMTDTSYVAATNNLYNNHLTDHADLTEVLTTEQTTNSAGAADPWLNLRSMRACAGAETKALPPVDRAVSWCWSSAHGDDDTGRWWPQGMSSTGTADGGDGAIQGKRALAVAWHYKTYARDAAADRTGCRTNNLLKLSLIDRDTGKYRHVLLVEPTSTSSTASNFTFVTGHGGGIVWYANYLYVTDTAGGIRVFDINKLAKVDTYGSGVGTYGISGGRSSACGYPYVLPQVHYYKQASPPPSGGCSADAVEGVPDPDSLCYSWLSLDKTGGAPFKLVTGEWFGEASGGRVVRYQLNPTSSATYPGLLNLSGGKTVVQDAYAATRYRGLQGGTTWTDAQGVLHFDFHKGCGTKPAVFSHTWAGDTRPPTACTSNDLSTGNWAVGTPQALSYWPKLGTEPVEELWGLTEHICPSNALKSSYPEDFTAVDPAKGDGDACLGYDSDTSLSLRTVFAVGFDDPAVQNLH</sequence>
<evidence type="ECO:0008006" key="3">
    <source>
        <dbReference type="Google" id="ProtNLM"/>
    </source>
</evidence>
<gene>
    <name evidence="1" type="ORF">SGLAU_09645</name>
</gene>
<dbReference type="Proteomes" id="UP000029482">
    <property type="component" value="Chromosome"/>
</dbReference>